<protein>
    <submittedName>
        <fullName evidence="1">Uncharacterized protein</fullName>
    </submittedName>
</protein>
<proteinExistence type="predicted"/>
<evidence type="ECO:0000313" key="1">
    <source>
        <dbReference type="EMBL" id="DAE03243.1"/>
    </source>
</evidence>
<sequence length="174" mass="19397">MADRVNSLLADLKRLKVETGSLACMGCGREHNCGVHGCAVLRESADVLQEYVDRCARYADEIMALRERVKQGLRGDKYYEIWALLAFCKRQDVPAEIVPLLDGWKLVFPNGDDFVQHEFSFMGDSGALEPAIGCEDDFSPVALEEAKALVLKHRQRLAVPRVELPDKSKVTCDG</sequence>
<name>A0A8S5P9W9_9CAUD</name>
<accession>A0A8S5P9W9</accession>
<organism evidence="1">
    <name type="scientific">Siphoviridae sp. ct2kB26</name>
    <dbReference type="NCBI Taxonomy" id="2825317"/>
    <lineage>
        <taxon>Viruses</taxon>
        <taxon>Duplodnaviria</taxon>
        <taxon>Heunggongvirae</taxon>
        <taxon>Uroviricota</taxon>
        <taxon>Caudoviricetes</taxon>
    </lineage>
</organism>
<dbReference type="EMBL" id="BK015360">
    <property type="protein sequence ID" value="DAE03243.1"/>
    <property type="molecule type" value="Genomic_DNA"/>
</dbReference>
<reference evidence="1" key="1">
    <citation type="journal article" date="2021" name="Proc. Natl. Acad. Sci. U.S.A.">
        <title>A Catalog of Tens of Thousands of Viruses from Human Metagenomes Reveals Hidden Associations with Chronic Diseases.</title>
        <authorList>
            <person name="Tisza M.J."/>
            <person name="Buck C.B."/>
        </authorList>
    </citation>
    <scope>NUCLEOTIDE SEQUENCE</scope>
    <source>
        <strain evidence="1">Ct2kB26</strain>
    </source>
</reference>